<evidence type="ECO:0000313" key="1">
    <source>
        <dbReference type="EMBL" id="KCV71931.1"/>
    </source>
</evidence>
<name>A0A058ZDB8_FONAL</name>
<dbReference type="Proteomes" id="UP000030693">
    <property type="component" value="Unassembled WGS sequence"/>
</dbReference>
<dbReference type="RefSeq" id="XP_009493509.1">
    <property type="nucleotide sequence ID" value="XM_009495234.1"/>
</dbReference>
<reference evidence="1" key="1">
    <citation type="submission" date="2013-04" db="EMBL/GenBank/DDBJ databases">
        <title>The Genome Sequence of Fonticula alba ATCC 38817.</title>
        <authorList>
            <consortium name="The Broad Institute Genomics Platform"/>
            <person name="Russ C."/>
            <person name="Cuomo C."/>
            <person name="Burger G."/>
            <person name="Gray M.W."/>
            <person name="Holland P.W.H."/>
            <person name="King N."/>
            <person name="Lang F.B.F."/>
            <person name="Roger A.J."/>
            <person name="Ruiz-Trillo I."/>
            <person name="Brown M."/>
            <person name="Walker B."/>
            <person name="Young S."/>
            <person name="Zeng Q."/>
            <person name="Gargeya S."/>
            <person name="Fitzgerald M."/>
            <person name="Haas B."/>
            <person name="Abouelleil A."/>
            <person name="Allen A.W."/>
            <person name="Alvarado L."/>
            <person name="Arachchi H.M."/>
            <person name="Berlin A.M."/>
            <person name="Chapman S.B."/>
            <person name="Gainer-Dewar J."/>
            <person name="Goldberg J."/>
            <person name="Griggs A."/>
            <person name="Gujja S."/>
            <person name="Hansen M."/>
            <person name="Howarth C."/>
            <person name="Imamovic A."/>
            <person name="Ireland A."/>
            <person name="Larimer J."/>
            <person name="McCowan C."/>
            <person name="Murphy C."/>
            <person name="Pearson M."/>
            <person name="Poon T.W."/>
            <person name="Priest M."/>
            <person name="Roberts A."/>
            <person name="Saif S."/>
            <person name="Shea T."/>
            <person name="Sisk P."/>
            <person name="Sykes S."/>
            <person name="Wortman J."/>
            <person name="Nusbaum C."/>
            <person name="Birren B."/>
        </authorList>
    </citation>
    <scope>NUCLEOTIDE SEQUENCE [LARGE SCALE GENOMIC DNA]</scope>
    <source>
        <strain evidence="1">ATCC 38817</strain>
    </source>
</reference>
<dbReference type="GeneID" id="20526065"/>
<dbReference type="EMBL" id="KB932202">
    <property type="protein sequence ID" value="KCV71931.1"/>
    <property type="molecule type" value="Genomic_DNA"/>
</dbReference>
<keyword evidence="2" id="KW-1185">Reference proteome</keyword>
<accession>A0A058ZDB8</accession>
<evidence type="ECO:0000313" key="2">
    <source>
        <dbReference type="Proteomes" id="UP000030693"/>
    </source>
</evidence>
<sequence length="489" mass="55366">MTGPTGAPLFVKSESLTLYSLGVVIARAEEKEYYKEILDRLKKDDKNRPKLIELYKMSHNFDPIRRANVLAMVHIFLKDDKDLVNRFLGYKLAVVDFVQDMLSILEKGVRPFEMQAIYFALYTVAPFLDTTHYTVKHLPQPAQATAGTSGSGKPLNTWPKEIYLPDEAGLLRCVNNLKTDPTTSWSMGVWSEGPKIEDVEDKLVSLILTKERCGVTFRKTEEGDSLFCHGLRNVKYLAEHHFLYPSRPKVLPKVRDISDECARKDFDKIIQQRYVASLELVKAAEEEMVAYARVAIVNIPSDKIEAYEKVQALQEASLFEFNFKSTDSKNASDCMTKLLASRRYNESFSKLVIFNQDDLIDGLRKQLSILENRCSTDKIVDIGLKPNNEPEGKNPPPGRHNLRKLVDDNFRMDLANENLHESKLLCEDDWDVAQGSIERIMAILYLYLLPPNPPNPPPSSSSSSETAILCDKCKTEAKTTSTSDQSIAT</sequence>
<protein>
    <submittedName>
        <fullName evidence="1">Uncharacterized protein</fullName>
    </submittedName>
</protein>
<proteinExistence type="predicted"/>
<gene>
    <name evidence="1" type="ORF">H696_01340</name>
</gene>
<organism evidence="1">
    <name type="scientific">Fonticula alba</name>
    <name type="common">Slime mold</name>
    <dbReference type="NCBI Taxonomy" id="691883"/>
    <lineage>
        <taxon>Eukaryota</taxon>
        <taxon>Rotosphaerida</taxon>
        <taxon>Fonticulaceae</taxon>
        <taxon>Fonticula</taxon>
    </lineage>
</organism>
<dbReference type="AlphaFoldDB" id="A0A058ZDB8"/>